<dbReference type="eggNOG" id="KOG1989">
    <property type="taxonomic scope" value="Eukaryota"/>
</dbReference>
<dbReference type="VEuPathDB" id="TrichDB:TVAG_144060"/>
<dbReference type="InterPro" id="IPR008271">
    <property type="entry name" value="Ser/Thr_kinase_AS"/>
</dbReference>
<keyword evidence="5 11" id="KW-0418">Kinase</keyword>
<dbReference type="SUPFAM" id="SSF56112">
    <property type="entry name" value="Protein kinase-like (PK-like)"/>
    <property type="match status" value="1"/>
</dbReference>
<feature type="region of interest" description="Disordered" evidence="9">
    <location>
        <begin position="280"/>
        <end position="312"/>
    </location>
</feature>
<evidence type="ECO:0000256" key="8">
    <source>
        <dbReference type="ARBA" id="ARBA00048679"/>
    </source>
</evidence>
<comment type="catalytic activity">
    <reaction evidence="7">
        <text>L-threonyl-[protein] + ATP = O-phospho-L-threonyl-[protein] + ADP + H(+)</text>
        <dbReference type="Rhea" id="RHEA:46608"/>
        <dbReference type="Rhea" id="RHEA-COMP:11060"/>
        <dbReference type="Rhea" id="RHEA-COMP:11605"/>
        <dbReference type="ChEBI" id="CHEBI:15378"/>
        <dbReference type="ChEBI" id="CHEBI:30013"/>
        <dbReference type="ChEBI" id="CHEBI:30616"/>
        <dbReference type="ChEBI" id="CHEBI:61977"/>
        <dbReference type="ChEBI" id="CHEBI:456216"/>
        <dbReference type="EC" id="2.7.11.1"/>
    </reaction>
</comment>
<organism evidence="11 12">
    <name type="scientific">Trichomonas vaginalis (strain ATCC PRA-98 / G3)</name>
    <dbReference type="NCBI Taxonomy" id="412133"/>
    <lineage>
        <taxon>Eukaryota</taxon>
        <taxon>Metamonada</taxon>
        <taxon>Parabasalia</taxon>
        <taxon>Trichomonadida</taxon>
        <taxon>Trichomonadidae</taxon>
        <taxon>Trichomonas</taxon>
    </lineage>
</organism>
<keyword evidence="6" id="KW-0067">ATP-binding</keyword>
<feature type="region of interest" description="Disordered" evidence="9">
    <location>
        <begin position="324"/>
        <end position="343"/>
    </location>
</feature>
<evidence type="ECO:0000256" key="4">
    <source>
        <dbReference type="ARBA" id="ARBA00022741"/>
    </source>
</evidence>
<dbReference type="Pfam" id="PF00069">
    <property type="entry name" value="Pkinase"/>
    <property type="match status" value="1"/>
</dbReference>
<evidence type="ECO:0000256" key="9">
    <source>
        <dbReference type="SAM" id="MobiDB-lite"/>
    </source>
</evidence>
<dbReference type="PROSITE" id="PS50011">
    <property type="entry name" value="PROTEIN_KINASE_DOM"/>
    <property type="match status" value="1"/>
</dbReference>
<keyword evidence="3" id="KW-0808">Transferase</keyword>
<dbReference type="Gene3D" id="1.10.510.10">
    <property type="entry name" value="Transferase(Phosphotransferase) domain 1"/>
    <property type="match status" value="1"/>
</dbReference>
<dbReference type="SMART" id="SM00220">
    <property type="entry name" value="S_TKc"/>
    <property type="match status" value="1"/>
</dbReference>
<name>A2G0G1_TRIV3</name>
<dbReference type="PROSITE" id="PS00108">
    <property type="entry name" value="PROTEIN_KINASE_ST"/>
    <property type="match status" value="1"/>
</dbReference>
<protein>
    <recommendedName>
        <fullName evidence="1">non-specific serine/threonine protein kinase</fullName>
        <ecNumber evidence="1">2.7.11.1</ecNumber>
    </recommendedName>
</protein>
<feature type="compositionally biased region" description="Low complexity" evidence="9">
    <location>
        <begin position="282"/>
        <end position="312"/>
    </location>
</feature>
<dbReference type="GO" id="GO:0004674">
    <property type="term" value="F:protein serine/threonine kinase activity"/>
    <property type="evidence" value="ECO:0000318"/>
    <property type="project" value="GO_Central"/>
</dbReference>
<dbReference type="GO" id="GO:0005524">
    <property type="term" value="F:ATP binding"/>
    <property type="evidence" value="ECO:0007669"/>
    <property type="project" value="UniProtKB-KW"/>
</dbReference>
<dbReference type="InterPro" id="IPR011009">
    <property type="entry name" value="Kinase-like_dom_sf"/>
</dbReference>
<evidence type="ECO:0000256" key="5">
    <source>
        <dbReference type="ARBA" id="ARBA00022777"/>
    </source>
</evidence>
<reference evidence="11" key="2">
    <citation type="journal article" date="2007" name="Science">
        <title>Draft genome sequence of the sexually transmitted pathogen Trichomonas vaginalis.</title>
        <authorList>
            <person name="Carlton J.M."/>
            <person name="Hirt R.P."/>
            <person name="Silva J.C."/>
            <person name="Delcher A.L."/>
            <person name="Schatz M."/>
            <person name="Zhao Q."/>
            <person name="Wortman J.R."/>
            <person name="Bidwell S.L."/>
            <person name="Alsmark U.C.M."/>
            <person name="Besteiro S."/>
            <person name="Sicheritz-Ponten T."/>
            <person name="Noel C.J."/>
            <person name="Dacks J.B."/>
            <person name="Foster P.G."/>
            <person name="Simillion C."/>
            <person name="Van de Peer Y."/>
            <person name="Miranda-Saavedra D."/>
            <person name="Barton G.J."/>
            <person name="Westrop G.D."/>
            <person name="Mueller S."/>
            <person name="Dessi D."/>
            <person name="Fiori P.L."/>
            <person name="Ren Q."/>
            <person name="Paulsen I."/>
            <person name="Zhang H."/>
            <person name="Bastida-Corcuera F.D."/>
            <person name="Simoes-Barbosa A."/>
            <person name="Brown M.T."/>
            <person name="Hayes R.D."/>
            <person name="Mukherjee M."/>
            <person name="Okumura C.Y."/>
            <person name="Schneider R."/>
            <person name="Smith A.J."/>
            <person name="Vanacova S."/>
            <person name="Villalvazo M."/>
            <person name="Haas B.J."/>
            <person name="Pertea M."/>
            <person name="Feldblyum T.V."/>
            <person name="Utterback T.R."/>
            <person name="Shu C.L."/>
            <person name="Osoegawa K."/>
            <person name="de Jong P.J."/>
            <person name="Hrdy I."/>
            <person name="Horvathova L."/>
            <person name="Zubacova Z."/>
            <person name="Dolezal P."/>
            <person name="Malik S.B."/>
            <person name="Logsdon J.M. Jr."/>
            <person name="Henze K."/>
            <person name="Gupta A."/>
            <person name="Wang C.C."/>
            <person name="Dunne R.L."/>
            <person name="Upcroft J.A."/>
            <person name="Upcroft P."/>
            <person name="White O."/>
            <person name="Salzberg S.L."/>
            <person name="Tang P."/>
            <person name="Chiu C.-H."/>
            <person name="Lee Y.-S."/>
            <person name="Embley T.M."/>
            <person name="Coombs G.H."/>
            <person name="Mottram J.C."/>
            <person name="Tachezy J."/>
            <person name="Fraser-Liggett C.M."/>
            <person name="Johnson P.J."/>
        </authorList>
    </citation>
    <scope>NUCLEOTIDE SEQUENCE [LARGE SCALE GENOMIC DNA]</scope>
    <source>
        <strain evidence="11">G3</strain>
    </source>
</reference>
<dbReference type="PANTHER" id="PTHR22967:SF57">
    <property type="entry name" value="AUXILIN, ISOFORM A-RELATED"/>
    <property type="match status" value="1"/>
</dbReference>
<evidence type="ECO:0000256" key="1">
    <source>
        <dbReference type="ARBA" id="ARBA00012513"/>
    </source>
</evidence>
<sequence length="635" mass="70837">MNIGGTSVTVGDKIAEGGYGCIYRATDNYGKTYAVKVLQAPDQEHFEMIQKEFEIQKKCSQHPNVVKVFGMSTDNRTRQTTILMEFCQSECVKEMNQYFSQGFSVNKIIEIFTQVCDAVNFMHTQNPPISHRDLKVENILYNEGKYKLCDFGSATTRVYTLEDSGEINQASDDIQRNTTPLYRSPEMCDLYRRQKIDTKSDVWAIGGILFKLATFRDPFPDGSNLQILNCSYRWPNDRQVNPKIKKLVEYCFETNPAKRPTVRQVLAATYNEFPDLVDKKWQSSQSSAPQAAPEQPPQQQQQSVPEFSPYQQQAPMQIQVPQNQVSFGGCKPPSGESSPVGSQNTFNLFQKAASQEIFGGFATPAANTNPPQYLNFGTPLQQQQNASSLIDFDTTETPKAEAPAMIDLSASALSIDTSRIEKDRDNLIKEILAMDDSQLSSALYSINTVSPEFSVPFYFALVHAAGTRAPLIIQYLPVVNHPQFAALIEARKNFSSHYTQYEGNYALGAFMIANKAKPPPVGQPPICQDAVKEILSTITACVGALRVIAHHDLAEEAFCAYQVAAYCIAKLKQFKVNEGYIDAVPVPALKNLHGLLKRIFDAMPEKIPFPAEPFDFGNAEFLKKIRAPASKPQPK</sequence>
<dbReference type="PANTHER" id="PTHR22967">
    <property type="entry name" value="SERINE/THREONINE PROTEIN KINASE"/>
    <property type="match status" value="1"/>
</dbReference>
<evidence type="ECO:0000313" key="12">
    <source>
        <dbReference type="Proteomes" id="UP000001542"/>
    </source>
</evidence>
<proteinExistence type="predicted"/>
<gene>
    <name evidence="11" type="ORF">TVAG_144060</name>
</gene>
<accession>A2G0G1</accession>
<reference evidence="11" key="1">
    <citation type="submission" date="2006-10" db="EMBL/GenBank/DDBJ databases">
        <authorList>
            <person name="Amadeo P."/>
            <person name="Zhao Q."/>
            <person name="Wortman J."/>
            <person name="Fraser-Liggett C."/>
            <person name="Carlton J."/>
        </authorList>
    </citation>
    <scope>NUCLEOTIDE SEQUENCE</scope>
    <source>
        <strain evidence="11">G3</strain>
    </source>
</reference>
<dbReference type="AlphaFoldDB" id="A2G0G1"/>
<dbReference type="SMR" id="A2G0G1"/>
<evidence type="ECO:0000256" key="2">
    <source>
        <dbReference type="ARBA" id="ARBA00022527"/>
    </source>
</evidence>
<keyword evidence="12" id="KW-1185">Reference proteome</keyword>
<dbReference type="Proteomes" id="UP000001542">
    <property type="component" value="Unassembled WGS sequence"/>
</dbReference>
<dbReference type="GO" id="GO:0005737">
    <property type="term" value="C:cytoplasm"/>
    <property type="evidence" value="ECO:0000318"/>
    <property type="project" value="GO_Central"/>
</dbReference>
<evidence type="ECO:0000256" key="3">
    <source>
        <dbReference type="ARBA" id="ARBA00022679"/>
    </source>
</evidence>
<dbReference type="InParanoid" id="A2G0G1"/>
<comment type="catalytic activity">
    <reaction evidence="8">
        <text>L-seryl-[protein] + ATP = O-phospho-L-seryl-[protein] + ADP + H(+)</text>
        <dbReference type="Rhea" id="RHEA:17989"/>
        <dbReference type="Rhea" id="RHEA-COMP:9863"/>
        <dbReference type="Rhea" id="RHEA-COMP:11604"/>
        <dbReference type="ChEBI" id="CHEBI:15378"/>
        <dbReference type="ChEBI" id="CHEBI:29999"/>
        <dbReference type="ChEBI" id="CHEBI:30616"/>
        <dbReference type="ChEBI" id="CHEBI:83421"/>
        <dbReference type="ChEBI" id="CHEBI:456216"/>
        <dbReference type="EC" id="2.7.11.1"/>
    </reaction>
</comment>
<dbReference type="EMBL" id="DS114207">
    <property type="protein sequence ID" value="EAX89358.1"/>
    <property type="molecule type" value="Genomic_DNA"/>
</dbReference>
<dbReference type="InterPro" id="IPR000719">
    <property type="entry name" value="Prot_kinase_dom"/>
</dbReference>
<dbReference type="EC" id="2.7.11.1" evidence="1"/>
<evidence type="ECO:0000256" key="6">
    <source>
        <dbReference type="ARBA" id="ARBA00022840"/>
    </source>
</evidence>
<evidence type="ECO:0000313" key="11">
    <source>
        <dbReference type="EMBL" id="EAX89358.1"/>
    </source>
</evidence>
<keyword evidence="4" id="KW-0547">Nucleotide-binding</keyword>
<keyword evidence="2" id="KW-0723">Serine/threonine-protein kinase</keyword>
<feature type="domain" description="Protein kinase" evidence="10">
    <location>
        <begin position="8"/>
        <end position="274"/>
    </location>
</feature>
<dbReference type="OrthoDB" id="248923at2759"/>
<dbReference type="VEuPathDB" id="TrichDB:TVAGG3_0874650"/>
<dbReference type="KEGG" id="tva:4747028"/>
<evidence type="ECO:0000259" key="10">
    <source>
        <dbReference type="PROSITE" id="PS50011"/>
    </source>
</evidence>
<evidence type="ECO:0000256" key="7">
    <source>
        <dbReference type="ARBA" id="ARBA00047899"/>
    </source>
</evidence>
<dbReference type="FunFam" id="1.10.510.10:FF:001894">
    <property type="entry name" value="CAMK family protein kinase"/>
    <property type="match status" value="1"/>
</dbReference>
<dbReference type="STRING" id="5722.A2G0G1"/>